<protein>
    <submittedName>
        <fullName evidence="1">Uncharacterized protein</fullName>
    </submittedName>
</protein>
<name>A0ABN8ZBU5_RANTA</name>
<sequence length="109" mass="12550">MWASAVLRGPVLPQGCLVSYLLNGWGKEFWRSRVLQNSIQNNSVQRLDHLELGIINLNVHFFLWVRDFFVLHRMVGRTWRGVLTPGYFEPCNFPSDGVQAMGSHRVGHD</sequence>
<evidence type="ECO:0000313" key="1">
    <source>
        <dbReference type="EMBL" id="CAI9171362.1"/>
    </source>
</evidence>
<accession>A0ABN8ZBU5</accession>
<proteinExistence type="predicted"/>
<reference evidence="1" key="1">
    <citation type="submission" date="2023-04" db="EMBL/GenBank/DDBJ databases">
        <authorList>
            <consortium name="ELIXIR-Norway"/>
        </authorList>
    </citation>
    <scope>NUCLEOTIDE SEQUENCE [LARGE SCALE GENOMIC DNA]</scope>
</reference>
<organism evidence="1 2">
    <name type="scientific">Rangifer tarandus platyrhynchus</name>
    <name type="common">Svalbard reindeer</name>
    <dbReference type="NCBI Taxonomy" id="3082113"/>
    <lineage>
        <taxon>Eukaryota</taxon>
        <taxon>Metazoa</taxon>
        <taxon>Chordata</taxon>
        <taxon>Craniata</taxon>
        <taxon>Vertebrata</taxon>
        <taxon>Euteleostomi</taxon>
        <taxon>Mammalia</taxon>
        <taxon>Eutheria</taxon>
        <taxon>Laurasiatheria</taxon>
        <taxon>Artiodactyla</taxon>
        <taxon>Ruminantia</taxon>
        <taxon>Pecora</taxon>
        <taxon>Cervidae</taxon>
        <taxon>Odocoileinae</taxon>
        <taxon>Rangifer</taxon>
    </lineage>
</organism>
<gene>
    <name evidence="1" type="ORF">MRATA1EN1_LOCUS20324</name>
</gene>
<dbReference type="Proteomes" id="UP001176941">
    <property type="component" value="Chromosome 30"/>
</dbReference>
<evidence type="ECO:0000313" key="2">
    <source>
        <dbReference type="Proteomes" id="UP001176941"/>
    </source>
</evidence>
<dbReference type="EMBL" id="OX459966">
    <property type="protein sequence ID" value="CAI9171362.1"/>
    <property type="molecule type" value="Genomic_DNA"/>
</dbReference>
<keyword evidence="2" id="KW-1185">Reference proteome</keyword>